<evidence type="ECO:0000256" key="1">
    <source>
        <dbReference type="ARBA" id="ARBA00004123"/>
    </source>
</evidence>
<dbReference type="GO" id="GO:0043565">
    <property type="term" value="F:sequence-specific DNA binding"/>
    <property type="evidence" value="ECO:0007669"/>
    <property type="project" value="TreeGrafter"/>
</dbReference>
<dbReference type="Pfam" id="PF00010">
    <property type="entry name" value="HLH"/>
    <property type="match status" value="1"/>
</dbReference>
<evidence type="ECO:0000256" key="5">
    <source>
        <dbReference type="ARBA" id="ARBA00023242"/>
    </source>
</evidence>
<organism evidence="9 10">
    <name type="scientific">Carex littledalei</name>
    <dbReference type="NCBI Taxonomy" id="544730"/>
    <lineage>
        <taxon>Eukaryota</taxon>
        <taxon>Viridiplantae</taxon>
        <taxon>Streptophyta</taxon>
        <taxon>Embryophyta</taxon>
        <taxon>Tracheophyta</taxon>
        <taxon>Spermatophyta</taxon>
        <taxon>Magnoliopsida</taxon>
        <taxon>Liliopsida</taxon>
        <taxon>Poales</taxon>
        <taxon>Cyperaceae</taxon>
        <taxon>Cyperoideae</taxon>
        <taxon>Cariceae</taxon>
        <taxon>Carex</taxon>
        <taxon>Carex subgen. Euthyceras</taxon>
    </lineage>
</organism>
<feature type="domain" description="BHLH" evidence="8">
    <location>
        <begin position="66"/>
        <end position="115"/>
    </location>
</feature>
<dbReference type="AlphaFoldDB" id="A0A833VHF4"/>
<feature type="compositionally biased region" description="Polar residues" evidence="7">
    <location>
        <begin position="39"/>
        <end position="52"/>
    </location>
</feature>
<evidence type="ECO:0000256" key="7">
    <source>
        <dbReference type="SAM" id="MobiDB-lite"/>
    </source>
</evidence>
<reference evidence="9" key="1">
    <citation type="submission" date="2020-01" db="EMBL/GenBank/DDBJ databases">
        <title>Genome sequence of Kobresia littledalei, the first chromosome-level genome in the family Cyperaceae.</title>
        <authorList>
            <person name="Qu G."/>
        </authorList>
    </citation>
    <scope>NUCLEOTIDE SEQUENCE</scope>
    <source>
        <strain evidence="9">C.B.Clarke</strain>
        <tissue evidence="9">Leaf</tissue>
    </source>
</reference>
<proteinExistence type="inferred from homology"/>
<sequence length="267" mass="29475">MEDNGAEYIAYWETKMFLENEELDRMYGLDNLEDAMSCQHDSSWSDGTTSSLADGGIASPSASSLANPNKAIMMERNRRKKLNEKLYSLRSVVPNITKMDKASIIKDAISYIEELQEEEKKLQAEVLELGSVNQSKPSASDESDIDHLMRFSPPKKKKAMSTSSLPLYANSSTIELVELKVSEIGDSVLTVSLTCNKKTGTMAKLCQVFESLNLKIITSSITAMSGSLLHTLFVETEKMDSVQLKGKIEAAIAEFDTPKSPISSMSF</sequence>
<dbReference type="InterPro" id="IPR045865">
    <property type="entry name" value="ACT-like_dom_sf"/>
</dbReference>
<keyword evidence="4" id="KW-0804">Transcription</keyword>
<evidence type="ECO:0000313" key="9">
    <source>
        <dbReference type="EMBL" id="KAF3338756.1"/>
    </source>
</evidence>
<keyword evidence="3" id="KW-0805">Transcription regulation</keyword>
<evidence type="ECO:0000256" key="4">
    <source>
        <dbReference type="ARBA" id="ARBA00023163"/>
    </source>
</evidence>
<dbReference type="SUPFAM" id="SSF47459">
    <property type="entry name" value="HLH, helix-loop-helix DNA-binding domain"/>
    <property type="match status" value="1"/>
</dbReference>
<dbReference type="Gene3D" id="4.10.280.10">
    <property type="entry name" value="Helix-loop-helix DNA-binding domain"/>
    <property type="match status" value="1"/>
</dbReference>
<dbReference type="GO" id="GO:0003700">
    <property type="term" value="F:DNA-binding transcription factor activity"/>
    <property type="evidence" value="ECO:0007669"/>
    <property type="project" value="TreeGrafter"/>
</dbReference>
<dbReference type="GO" id="GO:0005634">
    <property type="term" value="C:nucleus"/>
    <property type="evidence" value="ECO:0007669"/>
    <property type="project" value="UniProtKB-SubCell"/>
</dbReference>
<dbReference type="InterPro" id="IPR036638">
    <property type="entry name" value="HLH_DNA-bd_sf"/>
</dbReference>
<comment type="similarity">
    <text evidence="2">Belongs to the bHLH protein family.</text>
</comment>
<accession>A0A833VHF4</accession>
<dbReference type="SMART" id="SM00353">
    <property type="entry name" value="HLH"/>
    <property type="match status" value="1"/>
</dbReference>
<dbReference type="GO" id="GO:0046983">
    <property type="term" value="F:protein dimerization activity"/>
    <property type="evidence" value="ECO:0007669"/>
    <property type="project" value="InterPro"/>
</dbReference>
<dbReference type="PANTHER" id="PTHR31945:SF26">
    <property type="entry name" value="TRANSCRIPTION FACTOR BHLH35"/>
    <property type="match status" value="1"/>
</dbReference>
<dbReference type="EMBL" id="SWLB01000005">
    <property type="protein sequence ID" value="KAF3338756.1"/>
    <property type="molecule type" value="Genomic_DNA"/>
</dbReference>
<feature type="coiled-coil region" evidence="6">
    <location>
        <begin position="105"/>
        <end position="132"/>
    </location>
</feature>
<evidence type="ECO:0000313" key="10">
    <source>
        <dbReference type="Proteomes" id="UP000623129"/>
    </source>
</evidence>
<dbReference type="OrthoDB" id="623055at2759"/>
<protein>
    <submittedName>
        <fullName evidence="9">Transcription factor bHLH35 isoform X2</fullName>
    </submittedName>
</protein>
<evidence type="ECO:0000259" key="8">
    <source>
        <dbReference type="PROSITE" id="PS50888"/>
    </source>
</evidence>
<dbReference type="SUPFAM" id="SSF55021">
    <property type="entry name" value="ACT-like"/>
    <property type="match status" value="1"/>
</dbReference>
<keyword evidence="10" id="KW-1185">Reference proteome</keyword>
<dbReference type="Proteomes" id="UP000623129">
    <property type="component" value="Unassembled WGS sequence"/>
</dbReference>
<dbReference type="PROSITE" id="PS50888">
    <property type="entry name" value="BHLH"/>
    <property type="match status" value="1"/>
</dbReference>
<dbReference type="InterPro" id="IPR054502">
    <property type="entry name" value="bHLH-TF_ACT-like_plant"/>
</dbReference>
<keyword evidence="6" id="KW-0175">Coiled coil</keyword>
<dbReference type="PANTHER" id="PTHR31945">
    <property type="entry name" value="TRANSCRIPTION FACTOR SCREAM2-RELATED"/>
    <property type="match status" value="1"/>
</dbReference>
<evidence type="ECO:0000256" key="3">
    <source>
        <dbReference type="ARBA" id="ARBA00023015"/>
    </source>
</evidence>
<feature type="region of interest" description="Disordered" evidence="7">
    <location>
        <begin position="38"/>
        <end position="65"/>
    </location>
</feature>
<dbReference type="InterPro" id="IPR051358">
    <property type="entry name" value="TF_AMS/ICE1/BHLH6-like"/>
</dbReference>
<comment type="subcellular location">
    <subcellularLocation>
        <location evidence="1">Nucleus</location>
    </subcellularLocation>
</comment>
<evidence type="ECO:0000256" key="6">
    <source>
        <dbReference type="SAM" id="Coils"/>
    </source>
</evidence>
<keyword evidence="5" id="KW-0539">Nucleus</keyword>
<gene>
    <name evidence="9" type="ORF">FCM35_KLT17593</name>
</gene>
<comment type="caution">
    <text evidence="9">The sequence shown here is derived from an EMBL/GenBank/DDBJ whole genome shotgun (WGS) entry which is preliminary data.</text>
</comment>
<dbReference type="Pfam" id="PF22754">
    <property type="entry name" value="bHLH-TF_ACT-like_plant"/>
    <property type="match status" value="1"/>
</dbReference>
<name>A0A833VHF4_9POAL</name>
<evidence type="ECO:0000256" key="2">
    <source>
        <dbReference type="ARBA" id="ARBA00005510"/>
    </source>
</evidence>
<dbReference type="InterPro" id="IPR011598">
    <property type="entry name" value="bHLH_dom"/>
</dbReference>